<dbReference type="AlphaFoldDB" id="A0A7R9CG24"/>
<gene>
    <name evidence="2" type="ORF">TCEB3V08_LOCUS2584</name>
</gene>
<proteinExistence type="predicted"/>
<feature type="region of interest" description="Disordered" evidence="1">
    <location>
        <begin position="48"/>
        <end position="67"/>
    </location>
</feature>
<sequence>MTLGTIRLLNISMEDDPDKQRKWEDREMKRQIKKKAPKMKQLKVTGADYDLAHHHQPSQSQSTRLRDNWPDLVPNLLALALTSLSSAPDLDSAGIQPNLYQVTQAWATPLCAKSHCRASQSMEAGGERVGSGTCGRSRGCTL</sequence>
<reference evidence="2" key="1">
    <citation type="submission" date="2020-11" db="EMBL/GenBank/DDBJ databases">
        <authorList>
            <person name="Tran Van P."/>
        </authorList>
    </citation>
    <scope>NUCLEOTIDE SEQUENCE</scope>
</reference>
<evidence type="ECO:0000256" key="1">
    <source>
        <dbReference type="SAM" id="MobiDB-lite"/>
    </source>
</evidence>
<name>A0A7R9CG24_TIMCR</name>
<accession>A0A7R9CG24</accession>
<protein>
    <submittedName>
        <fullName evidence="2">Uncharacterized protein</fullName>
    </submittedName>
</protein>
<feature type="region of interest" description="Disordered" evidence="1">
    <location>
        <begin position="121"/>
        <end position="142"/>
    </location>
</feature>
<dbReference type="EMBL" id="OC317036">
    <property type="protein sequence ID" value="CAD7394665.1"/>
    <property type="molecule type" value="Genomic_DNA"/>
</dbReference>
<organism evidence="2">
    <name type="scientific">Timema cristinae</name>
    <name type="common">Walking stick</name>
    <dbReference type="NCBI Taxonomy" id="61476"/>
    <lineage>
        <taxon>Eukaryota</taxon>
        <taxon>Metazoa</taxon>
        <taxon>Ecdysozoa</taxon>
        <taxon>Arthropoda</taxon>
        <taxon>Hexapoda</taxon>
        <taxon>Insecta</taxon>
        <taxon>Pterygota</taxon>
        <taxon>Neoptera</taxon>
        <taxon>Polyneoptera</taxon>
        <taxon>Phasmatodea</taxon>
        <taxon>Timematodea</taxon>
        <taxon>Timematoidea</taxon>
        <taxon>Timematidae</taxon>
        <taxon>Timema</taxon>
    </lineage>
</organism>
<evidence type="ECO:0000313" key="2">
    <source>
        <dbReference type="EMBL" id="CAD7394665.1"/>
    </source>
</evidence>